<evidence type="ECO:0000313" key="8">
    <source>
        <dbReference type="EMBL" id="KAA0021270.1"/>
    </source>
</evidence>
<dbReference type="GO" id="GO:0006352">
    <property type="term" value="P:DNA-templated transcription initiation"/>
    <property type="evidence" value="ECO:0007669"/>
    <property type="project" value="InterPro"/>
</dbReference>
<dbReference type="Gene3D" id="1.10.1740.10">
    <property type="match status" value="1"/>
</dbReference>
<feature type="domain" description="RNA polymerase sigma-70 region 2" evidence="6">
    <location>
        <begin position="1"/>
        <end position="69"/>
    </location>
</feature>
<dbReference type="NCBIfam" id="TIGR02937">
    <property type="entry name" value="sigma70-ECF"/>
    <property type="match status" value="1"/>
</dbReference>
<keyword evidence="9" id="KW-1185">Reference proteome</keyword>
<dbReference type="InterPro" id="IPR036388">
    <property type="entry name" value="WH-like_DNA-bd_sf"/>
</dbReference>
<proteinExistence type="inferred from homology"/>
<evidence type="ECO:0000256" key="5">
    <source>
        <dbReference type="ARBA" id="ARBA00023163"/>
    </source>
</evidence>
<dbReference type="InterPro" id="IPR007627">
    <property type="entry name" value="RNA_pol_sigma70_r2"/>
</dbReference>
<evidence type="ECO:0000256" key="1">
    <source>
        <dbReference type="ARBA" id="ARBA00010641"/>
    </source>
</evidence>
<protein>
    <submittedName>
        <fullName evidence="8">Sigma-70 family RNA polymerase sigma factor</fullName>
    </submittedName>
</protein>
<dbReference type="Pfam" id="PF04545">
    <property type="entry name" value="Sigma70_r4"/>
    <property type="match status" value="1"/>
</dbReference>
<dbReference type="CDD" id="cd06171">
    <property type="entry name" value="Sigma70_r4"/>
    <property type="match status" value="1"/>
</dbReference>
<dbReference type="AlphaFoldDB" id="A0A5A7S517"/>
<dbReference type="Gene3D" id="1.10.10.10">
    <property type="entry name" value="Winged helix-like DNA-binding domain superfamily/Winged helix DNA-binding domain"/>
    <property type="match status" value="1"/>
</dbReference>
<gene>
    <name evidence="8" type="ORF">FOY51_19735</name>
</gene>
<keyword evidence="3" id="KW-0731">Sigma factor</keyword>
<dbReference type="InterPro" id="IPR039425">
    <property type="entry name" value="RNA_pol_sigma-70-like"/>
</dbReference>
<evidence type="ECO:0000313" key="9">
    <source>
        <dbReference type="Proteomes" id="UP000322244"/>
    </source>
</evidence>
<name>A0A5A7S517_9NOCA</name>
<dbReference type="InterPro" id="IPR013325">
    <property type="entry name" value="RNA_pol_sigma_r2"/>
</dbReference>
<dbReference type="GO" id="GO:0016987">
    <property type="term" value="F:sigma factor activity"/>
    <property type="evidence" value="ECO:0007669"/>
    <property type="project" value="UniProtKB-KW"/>
</dbReference>
<feature type="domain" description="RNA polymerase sigma-70 region 4" evidence="7">
    <location>
        <begin position="106"/>
        <end position="152"/>
    </location>
</feature>
<evidence type="ECO:0000256" key="3">
    <source>
        <dbReference type="ARBA" id="ARBA00023082"/>
    </source>
</evidence>
<evidence type="ECO:0000256" key="2">
    <source>
        <dbReference type="ARBA" id="ARBA00023015"/>
    </source>
</evidence>
<sequence length="158" mass="17778">MYSEHVTPIWRYVRARLPSDADAEDVTSEVFAQAVRSWDGFDAGRGSVGGWLVGISRHVLADWWRRRGREVPSEDVRAEQADPDQDPESWALRLDGADDLRRHLGMLSVREREAVALRFGTELSSEQIGAAMGISPTAARMLVYRAVAKLREVMPRES</sequence>
<dbReference type="SUPFAM" id="SSF88659">
    <property type="entry name" value="Sigma3 and sigma4 domains of RNA polymerase sigma factors"/>
    <property type="match status" value="1"/>
</dbReference>
<evidence type="ECO:0000259" key="7">
    <source>
        <dbReference type="Pfam" id="PF04545"/>
    </source>
</evidence>
<dbReference type="SUPFAM" id="SSF88946">
    <property type="entry name" value="Sigma2 domain of RNA polymerase sigma factors"/>
    <property type="match status" value="1"/>
</dbReference>
<dbReference type="EMBL" id="VLNY01000011">
    <property type="protein sequence ID" value="KAA0021270.1"/>
    <property type="molecule type" value="Genomic_DNA"/>
</dbReference>
<keyword evidence="5" id="KW-0804">Transcription</keyword>
<keyword evidence="4" id="KW-0238">DNA-binding</keyword>
<accession>A0A5A7S517</accession>
<dbReference type="InterPro" id="IPR013324">
    <property type="entry name" value="RNA_pol_sigma_r3/r4-like"/>
</dbReference>
<evidence type="ECO:0000256" key="4">
    <source>
        <dbReference type="ARBA" id="ARBA00023125"/>
    </source>
</evidence>
<keyword evidence="2" id="KW-0805">Transcription regulation</keyword>
<evidence type="ECO:0000259" key="6">
    <source>
        <dbReference type="Pfam" id="PF04542"/>
    </source>
</evidence>
<dbReference type="GO" id="GO:0003677">
    <property type="term" value="F:DNA binding"/>
    <property type="evidence" value="ECO:0007669"/>
    <property type="project" value="UniProtKB-KW"/>
</dbReference>
<dbReference type="PANTHER" id="PTHR43133">
    <property type="entry name" value="RNA POLYMERASE ECF-TYPE SIGMA FACTO"/>
    <property type="match status" value="1"/>
</dbReference>
<dbReference type="Pfam" id="PF04542">
    <property type="entry name" value="Sigma70_r2"/>
    <property type="match status" value="1"/>
</dbReference>
<dbReference type="PANTHER" id="PTHR43133:SF8">
    <property type="entry name" value="RNA POLYMERASE SIGMA FACTOR HI_1459-RELATED"/>
    <property type="match status" value="1"/>
</dbReference>
<comment type="similarity">
    <text evidence="1">Belongs to the sigma-70 factor family. ECF subfamily.</text>
</comment>
<reference evidence="8 9" key="1">
    <citation type="submission" date="2019-07" db="EMBL/GenBank/DDBJ databases">
        <title>Rhodococcus cavernicolus sp. nov., isolated from a cave.</title>
        <authorList>
            <person name="Lee S.D."/>
        </authorList>
    </citation>
    <scope>NUCLEOTIDE SEQUENCE [LARGE SCALE GENOMIC DNA]</scope>
    <source>
        <strain evidence="8 9">C1-24</strain>
    </source>
</reference>
<dbReference type="Proteomes" id="UP000322244">
    <property type="component" value="Unassembled WGS sequence"/>
</dbReference>
<comment type="caution">
    <text evidence="8">The sequence shown here is derived from an EMBL/GenBank/DDBJ whole genome shotgun (WGS) entry which is preliminary data.</text>
</comment>
<dbReference type="InterPro" id="IPR007630">
    <property type="entry name" value="RNA_pol_sigma70_r4"/>
</dbReference>
<dbReference type="InterPro" id="IPR014284">
    <property type="entry name" value="RNA_pol_sigma-70_dom"/>
</dbReference>
<dbReference type="OrthoDB" id="5243336at2"/>
<organism evidence="8 9">
    <name type="scientific">Antrihabitans cavernicola</name>
    <dbReference type="NCBI Taxonomy" id="2495913"/>
    <lineage>
        <taxon>Bacteria</taxon>
        <taxon>Bacillati</taxon>
        <taxon>Actinomycetota</taxon>
        <taxon>Actinomycetes</taxon>
        <taxon>Mycobacteriales</taxon>
        <taxon>Nocardiaceae</taxon>
        <taxon>Antrihabitans</taxon>
    </lineage>
</organism>